<proteinExistence type="predicted"/>
<feature type="compositionally biased region" description="Basic and acidic residues" evidence="1">
    <location>
        <begin position="65"/>
        <end position="85"/>
    </location>
</feature>
<protein>
    <submittedName>
        <fullName evidence="2">Uncharacterized protein</fullName>
    </submittedName>
</protein>
<comment type="caution">
    <text evidence="2">The sequence shown here is derived from an EMBL/GenBank/DDBJ whole genome shotgun (WGS) entry which is preliminary data.</text>
</comment>
<sequence>MESVFLRTNVQHVETVPMALTATVNVDSVLRAARATGRRENVRQDVRVDGRDHGVIKMFEAEQESPCRSEERGGFGKRRDDPRNT</sequence>
<reference evidence="2 3" key="1">
    <citation type="journal article" date="2023" name="Sci. Data">
        <title>Genome assembly of the Korean intertidal mud-creeper Batillaria attramentaria.</title>
        <authorList>
            <person name="Patra A.K."/>
            <person name="Ho P.T."/>
            <person name="Jun S."/>
            <person name="Lee S.J."/>
            <person name="Kim Y."/>
            <person name="Won Y.J."/>
        </authorList>
    </citation>
    <scope>NUCLEOTIDE SEQUENCE [LARGE SCALE GENOMIC DNA]</scope>
    <source>
        <strain evidence="2">Wonlab-2016</strain>
    </source>
</reference>
<dbReference type="Proteomes" id="UP001519460">
    <property type="component" value="Unassembled WGS sequence"/>
</dbReference>
<organism evidence="2 3">
    <name type="scientific">Batillaria attramentaria</name>
    <dbReference type="NCBI Taxonomy" id="370345"/>
    <lineage>
        <taxon>Eukaryota</taxon>
        <taxon>Metazoa</taxon>
        <taxon>Spiralia</taxon>
        <taxon>Lophotrochozoa</taxon>
        <taxon>Mollusca</taxon>
        <taxon>Gastropoda</taxon>
        <taxon>Caenogastropoda</taxon>
        <taxon>Sorbeoconcha</taxon>
        <taxon>Cerithioidea</taxon>
        <taxon>Batillariidae</taxon>
        <taxon>Batillaria</taxon>
    </lineage>
</organism>
<name>A0ABD0KB81_9CAEN</name>
<evidence type="ECO:0000256" key="1">
    <source>
        <dbReference type="SAM" id="MobiDB-lite"/>
    </source>
</evidence>
<gene>
    <name evidence="2" type="ORF">BaRGS_00024464</name>
</gene>
<evidence type="ECO:0000313" key="2">
    <source>
        <dbReference type="EMBL" id="KAK7484339.1"/>
    </source>
</evidence>
<dbReference type="EMBL" id="JACVVK020000212">
    <property type="protein sequence ID" value="KAK7484339.1"/>
    <property type="molecule type" value="Genomic_DNA"/>
</dbReference>
<evidence type="ECO:0000313" key="3">
    <source>
        <dbReference type="Proteomes" id="UP001519460"/>
    </source>
</evidence>
<keyword evidence="3" id="KW-1185">Reference proteome</keyword>
<dbReference type="AlphaFoldDB" id="A0ABD0KB81"/>
<accession>A0ABD0KB81</accession>
<feature type="region of interest" description="Disordered" evidence="1">
    <location>
        <begin position="59"/>
        <end position="85"/>
    </location>
</feature>